<evidence type="ECO:0000256" key="1">
    <source>
        <dbReference type="SAM" id="Phobius"/>
    </source>
</evidence>
<dbReference type="Proteomes" id="UP000195402">
    <property type="component" value="Unassembled WGS sequence"/>
</dbReference>
<organism evidence="2 3">
    <name type="scientific">Macleaya cordata</name>
    <name type="common">Five-seeded plume-poppy</name>
    <name type="synonym">Bocconia cordata</name>
    <dbReference type="NCBI Taxonomy" id="56857"/>
    <lineage>
        <taxon>Eukaryota</taxon>
        <taxon>Viridiplantae</taxon>
        <taxon>Streptophyta</taxon>
        <taxon>Embryophyta</taxon>
        <taxon>Tracheophyta</taxon>
        <taxon>Spermatophyta</taxon>
        <taxon>Magnoliopsida</taxon>
        <taxon>Ranunculales</taxon>
        <taxon>Papaveraceae</taxon>
        <taxon>Papaveroideae</taxon>
        <taxon>Macleaya</taxon>
    </lineage>
</organism>
<keyword evidence="3" id="KW-1185">Reference proteome</keyword>
<evidence type="ECO:0000313" key="2">
    <source>
        <dbReference type="EMBL" id="OVA17392.1"/>
    </source>
</evidence>
<dbReference type="AlphaFoldDB" id="A0A200R3V5"/>
<reference evidence="2 3" key="1">
    <citation type="journal article" date="2017" name="Mol. Plant">
        <title>The Genome of Medicinal Plant Macleaya cordata Provides New Insights into Benzylisoquinoline Alkaloids Metabolism.</title>
        <authorList>
            <person name="Liu X."/>
            <person name="Liu Y."/>
            <person name="Huang P."/>
            <person name="Ma Y."/>
            <person name="Qing Z."/>
            <person name="Tang Q."/>
            <person name="Cao H."/>
            <person name="Cheng P."/>
            <person name="Zheng Y."/>
            <person name="Yuan Z."/>
            <person name="Zhou Y."/>
            <person name="Liu J."/>
            <person name="Tang Z."/>
            <person name="Zhuo Y."/>
            <person name="Zhang Y."/>
            <person name="Yu L."/>
            <person name="Huang J."/>
            <person name="Yang P."/>
            <person name="Peng Q."/>
            <person name="Zhang J."/>
            <person name="Jiang W."/>
            <person name="Zhang Z."/>
            <person name="Lin K."/>
            <person name="Ro D.K."/>
            <person name="Chen X."/>
            <person name="Xiong X."/>
            <person name="Shang Y."/>
            <person name="Huang S."/>
            <person name="Zeng J."/>
        </authorList>
    </citation>
    <scope>NUCLEOTIDE SEQUENCE [LARGE SCALE GENOMIC DNA]</scope>
    <source>
        <strain evidence="3">cv. BLH2017</strain>
        <tissue evidence="2">Root</tissue>
    </source>
</reference>
<name>A0A200R3V5_MACCD</name>
<keyword evidence="1" id="KW-0472">Membrane</keyword>
<feature type="transmembrane region" description="Helical" evidence="1">
    <location>
        <begin position="129"/>
        <end position="153"/>
    </location>
</feature>
<keyword evidence="1" id="KW-0812">Transmembrane</keyword>
<comment type="caution">
    <text evidence="2">The sequence shown here is derived from an EMBL/GenBank/DDBJ whole genome shotgun (WGS) entry which is preliminary data.</text>
</comment>
<proteinExistence type="predicted"/>
<keyword evidence="1" id="KW-1133">Transmembrane helix</keyword>
<dbReference type="EMBL" id="MVGT01000438">
    <property type="protein sequence ID" value="OVA17392.1"/>
    <property type="molecule type" value="Genomic_DNA"/>
</dbReference>
<accession>A0A200R3V5</accession>
<protein>
    <submittedName>
        <fullName evidence="2">Uncharacterized protein</fullName>
    </submittedName>
</protein>
<evidence type="ECO:0000313" key="3">
    <source>
        <dbReference type="Proteomes" id="UP000195402"/>
    </source>
</evidence>
<dbReference type="InParanoid" id="A0A200R3V5"/>
<sequence length="198" mass="22164">MCKMCKSTKLVLSLKLQEPYCLLQHMKKTQLNSSTFPTKVLLVNLSMNSPSSSNDCLVPLGASTAIFPGILTISKVLQQDLPDDFSHVRSSKQKTIVKFISYGSSASHSSCEGGGGALEILFTILTKNLFFNAILVPIVSCFFFIHCLCVLGRNTGYIWEGPCKGWQRIYRSTQVRLLGICLIPFRHLLARICIERRW</sequence>
<gene>
    <name evidence="2" type="ORF">BVC80_1837g207</name>
</gene>